<dbReference type="EMBL" id="OZ037945">
    <property type="protein sequence ID" value="CAL1700643.1"/>
    <property type="molecule type" value="Genomic_DNA"/>
</dbReference>
<dbReference type="Proteomes" id="UP001497453">
    <property type="component" value="Chromosome 2"/>
</dbReference>
<evidence type="ECO:0000256" key="1">
    <source>
        <dbReference type="SAM" id="MobiDB-lite"/>
    </source>
</evidence>
<accession>A0ABP1D0Z2</accession>
<proteinExistence type="predicted"/>
<gene>
    <name evidence="2" type="ORF">GFSPODELE1_LOCUS3231</name>
</gene>
<organism evidence="2 3">
    <name type="scientific">Somion occarium</name>
    <dbReference type="NCBI Taxonomy" id="3059160"/>
    <lineage>
        <taxon>Eukaryota</taxon>
        <taxon>Fungi</taxon>
        <taxon>Dikarya</taxon>
        <taxon>Basidiomycota</taxon>
        <taxon>Agaricomycotina</taxon>
        <taxon>Agaricomycetes</taxon>
        <taxon>Polyporales</taxon>
        <taxon>Cerrenaceae</taxon>
        <taxon>Somion</taxon>
    </lineage>
</organism>
<feature type="compositionally biased region" description="Polar residues" evidence="1">
    <location>
        <begin position="1"/>
        <end position="12"/>
    </location>
</feature>
<evidence type="ECO:0000313" key="3">
    <source>
        <dbReference type="Proteomes" id="UP001497453"/>
    </source>
</evidence>
<keyword evidence="3" id="KW-1185">Reference proteome</keyword>
<protein>
    <submittedName>
        <fullName evidence="2">Uncharacterized protein</fullName>
    </submittedName>
</protein>
<name>A0ABP1D0Z2_9APHY</name>
<evidence type="ECO:0000313" key="2">
    <source>
        <dbReference type="EMBL" id="CAL1700643.1"/>
    </source>
</evidence>
<sequence>MHSIPASSSRQPPATPQHSEHALLASLTVSSSSSSRLCSADMTSTMRLRPAYHVVRPPFGFMVASVNDRVIRDSALITYAL</sequence>
<reference evidence="3" key="1">
    <citation type="submission" date="2024-04" db="EMBL/GenBank/DDBJ databases">
        <authorList>
            <person name="Shaw F."/>
            <person name="Minotto A."/>
        </authorList>
    </citation>
    <scope>NUCLEOTIDE SEQUENCE [LARGE SCALE GENOMIC DNA]</scope>
</reference>
<feature type="region of interest" description="Disordered" evidence="1">
    <location>
        <begin position="1"/>
        <end position="20"/>
    </location>
</feature>